<dbReference type="InterPro" id="IPR036691">
    <property type="entry name" value="Endo/exonu/phosph_ase_sf"/>
</dbReference>
<reference evidence="1 2" key="1">
    <citation type="submission" date="2019-01" db="EMBL/GenBank/DDBJ databases">
        <title>Sequencing of cultivated peanut Arachis hypogaea provides insights into genome evolution and oil improvement.</title>
        <authorList>
            <person name="Chen X."/>
        </authorList>
    </citation>
    <scope>NUCLEOTIDE SEQUENCE [LARGE SCALE GENOMIC DNA]</scope>
    <source>
        <strain evidence="2">cv. Fuhuasheng</strain>
        <tissue evidence="1">Leaves</tissue>
    </source>
</reference>
<protein>
    <recommendedName>
        <fullName evidence="3">Endonuclease/exonuclease/phosphatase domain-containing protein</fullName>
    </recommendedName>
</protein>
<dbReference type="EMBL" id="SDMP01000019">
    <property type="protein sequence ID" value="RYQ91777.1"/>
    <property type="molecule type" value="Genomic_DNA"/>
</dbReference>
<dbReference type="Proteomes" id="UP000289738">
    <property type="component" value="Chromosome B09"/>
</dbReference>
<dbReference type="AlphaFoldDB" id="A0A444XPW1"/>
<name>A0A444XPW1_ARAHY</name>
<accession>A0A444XPW1</accession>
<dbReference type="PANTHER" id="PTHR35218:SF9">
    <property type="entry name" value="ENDONUCLEASE_EXONUCLEASE_PHOSPHATASE DOMAIN-CONTAINING PROTEIN"/>
    <property type="match status" value="1"/>
</dbReference>
<sequence>MITLIWNVRGAASETFRCIFKELMRQHRPDIAILLETKCSGDKAKRVIHNLGFSYSILEEAQGFVGGIWICWNRPDINITTIEKHSQYLYVKIQTQSEKEWFLTAVSISPIENLYDTLPNFNAYVYMKLIAEPTEEEIKNALYSIGSFKALESDGFPSLIYKNNWDLMK</sequence>
<gene>
    <name evidence="1" type="ORF">Ahy_B09g097807</name>
</gene>
<keyword evidence="2" id="KW-1185">Reference proteome</keyword>
<dbReference type="Gene3D" id="3.60.10.10">
    <property type="entry name" value="Endonuclease/exonuclease/phosphatase"/>
    <property type="match status" value="1"/>
</dbReference>
<evidence type="ECO:0000313" key="2">
    <source>
        <dbReference type="Proteomes" id="UP000289738"/>
    </source>
</evidence>
<organism evidence="1 2">
    <name type="scientific">Arachis hypogaea</name>
    <name type="common">Peanut</name>
    <dbReference type="NCBI Taxonomy" id="3818"/>
    <lineage>
        <taxon>Eukaryota</taxon>
        <taxon>Viridiplantae</taxon>
        <taxon>Streptophyta</taxon>
        <taxon>Embryophyta</taxon>
        <taxon>Tracheophyta</taxon>
        <taxon>Spermatophyta</taxon>
        <taxon>Magnoliopsida</taxon>
        <taxon>eudicotyledons</taxon>
        <taxon>Gunneridae</taxon>
        <taxon>Pentapetalae</taxon>
        <taxon>rosids</taxon>
        <taxon>fabids</taxon>
        <taxon>Fabales</taxon>
        <taxon>Fabaceae</taxon>
        <taxon>Papilionoideae</taxon>
        <taxon>50 kb inversion clade</taxon>
        <taxon>dalbergioids sensu lato</taxon>
        <taxon>Dalbergieae</taxon>
        <taxon>Pterocarpus clade</taxon>
        <taxon>Arachis</taxon>
    </lineage>
</organism>
<dbReference type="SUPFAM" id="SSF56219">
    <property type="entry name" value="DNase I-like"/>
    <property type="match status" value="1"/>
</dbReference>
<evidence type="ECO:0000313" key="1">
    <source>
        <dbReference type="EMBL" id="RYQ91777.1"/>
    </source>
</evidence>
<evidence type="ECO:0008006" key="3">
    <source>
        <dbReference type="Google" id="ProtNLM"/>
    </source>
</evidence>
<comment type="caution">
    <text evidence="1">The sequence shown here is derived from an EMBL/GenBank/DDBJ whole genome shotgun (WGS) entry which is preliminary data.</text>
</comment>
<dbReference type="PANTHER" id="PTHR35218">
    <property type="entry name" value="RNASE H DOMAIN-CONTAINING PROTEIN"/>
    <property type="match status" value="1"/>
</dbReference>
<proteinExistence type="predicted"/>